<dbReference type="Proteomes" id="UP000789860">
    <property type="component" value="Unassembled WGS sequence"/>
</dbReference>
<proteinExistence type="predicted"/>
<evidence type="ECO:0000313" key="2">
    <source>
        <dbReference type="Proteomes" id="UP000789860"/>
    </source>
</evidence>
<sequence length="248" mass="28303">MSGLQVPTNAGERQGSIMDSFKGLNLDSLHHGVRRNLTQVDPRLPKEIKNIVLLLAEEKNILSSLQNVSAERKEGQYMFRAKITLYSTSRLLHVWGKDVGEDISDITEKLGDLFAKIADVEAVLNEKSGHYRKVLKQIREAEEKLIPHREKKRKIHEEIEKIKKSHPKSPRIPELEADLVYVNKESMKDETEVGNVIRKYLKEALTLHINSMFECSEKAAMISGFGLEIVNLIDTTPCKVGENRREYT</sequence>
<keyword evidence="2" id="KW-1185">Reference proteome</keyword>
<name>A0ACA9MK53_9GLOM</name>
<gene>
    <name evidence="1" type="ORF">SCALOS_LOCUS6680</name>
</gene>
<protein>
    <submittedName>
        <fullName evidence="1">3998_t:CDS:1</fullName>
    </submittedName>
</protein>
<feature type="non-terminal residue" evidence="1">
    <location>
        <position position="248"/>
    </location>
</feature>
<reference evidence="1" key="1">
    <citation type="submission" date="2021-06" db="EMBL/GenBank/DDBJ databases">
        <authorList>
            <person name="Kallberg Y."/>
            <person name="Tangrot J."/>
            <person name="Rosling A."/>
        </authorList>
    </citation>
    <scope>NUCLEOTIDE SEQUENCE</scope>
    <source>
        <strain evidence="1">AU212A</strain>
    </source>
</reference>
<organism evidence="1 2">
    <name type="scientific">Scutellospora calospora</name>
    <dbReference type="NCBI Taxonomy" id="85575"/>
    <lineage>
        <taxon>Eukaryota</taxon>
        <taxon>Fungi</taxon>
        <taxon>Fungi incertae sedis</taxon>
        <taxon>Mucoromycota</taxon>
        <taxon>Glomeromycotina</taxon>
        <taxon>Glomeromycetes</taxon>
        <taxon>Diversisporales</taxon>
        <taxon>Gigasporaceae</taxon>
        <taxon>Scutellospora</taxon>
    </lineage>
</organism>
<accession>A0ACA9MK53</accession>
<evidence type="ECO:0000313" key="1">
    <source>
        <dbReference type="EMBL" id="CAG8593933.1"/>
    </source>
</evidence>
<dbReference type="EMBL" id="CAJVPM010013289">
    <property type="protein sequence ID" value="CAG8593933.1"/>
    <property type="molecule type" value="Genomic_DNA"/>
</dbReference>
<comment type="caution">
    <text evidence="1">The sequence shown here is derived from an EMBL/GenBank/DDBJ whole genome shotgun (WGS) entry which is preliminary data.</text>
</comment>